<gene>
    <name evidence="2" type="ORF">EMWEY_00024650</name>
</gene>
<dbReference type="OMA" id="GVEHRRQ"/>
<feature type="compositionally biased region" description="Low complexity" evidence="1">
    <location>
        <begin position="1"/>
        <end position="48"/>
    </location>
</feature>
<feature type="compositionally biased region" description="Basic and acidic residues" evidence="1">
    <location>
        <begin position="532"/>
        <end position="543"/>
    </location>
</feature>
<dbReference type="Proteomes" id="UP000030763">
    <property type="component" value="Unassembled WGS sequence"/>
</dbReference>
<feature type="compositionally biased region" description="Low complexity" evidence="1">
    <location>
        <begin position="232"/>
        <end position="244"/>
    </location>
</feature>
<feature type="compositionally biased region" description="Low complexity" evidence="1">
    <location>
        <begin position="130"/>
        <end position="156"/>
    </location>
</feature>
<dbReference type="AlphaFoldDB" id="U6M690"/>
<keyword evidence="3" id="KW-1185">Reference proteome</keyword>
<reference evidence="2" key="1">
    <citation type="submission" date="2013-10" db="EMBL/GenBank/DDBJ databases">
        <title>Genomic analysis of the causative agents of coccidiosis in chickens.</title>
        <authorList>
            <person name="Reid A.J."/>
            <person name="Blake D."/>
            <person name="Billington K."/>
            <person name="Browne H."/>
            <person name="Dunn M."/>
            <person name="Hung S."/>
            <person name="Kawahara F."/>
            <person name="Miranda-Saavedra D."/>
            <person name="Mourier T."/>
            <person name="Nagra H."/>
            <person name="Otto T.D."/>
            <person name="Rawlings N."/>
            <person name="Sanchez A."/>
            <person name="Sanders M."/>
            <person name="Subramaniam C."/>
            <person name="Tay Y."/>
            <person name="Dear P."/>
            <person name="Doerig C."/>
            <person name="Gruber A."/>
            <person name="Parkinson J."/>
            <person name="Shirley M."/>
            <person name="Wan K.L."/>
            <person name="Berriman M."/>
            <person name="Tomley F."/>
            <person name="Pain A."/>
        </authorList>
    </citation>
    <scope>NUCLEOTIDE SEQUENCE [LARGE SCALE GENOMIC DNA]</scope>
    <source>
        <strain evidence="2">Weybridge</strain>
    </source>
</reference>
<dbReference type="RefSeq" id="XP_013336392.1">
    <property type="nucleotide sequence ID" value="XM_013480938.1"/>
</dbReference>
<dbReference type="OrthoDB" id="348161at2759"/>
<feature type="compositionally biased region" description="Basic and acidic residues" evidence="1">
    <location>
        <begin position="383"/>
        <end position="394"/>
    </location>
</feature>
<feature type="region of interest" description="Disordered" evidence="1">
    <location>
        <begin position="114"/>
        <end position="249"/>
    </location>
</feature>
<feature type="region of interest" description="Disordered" evidence="1">
    <location>
        <begin position="383"/>
        <end position="403"/>
    </location>
</feature>
<reference evidence="2" key="2">
    <citation type="submission" date="2013-10" db="EMBL/GenBank/DDBJ databases">
        <authorList>
            <person name="Aslett M."/>
        </authorList>
    </citation>
    <scope>NUCLEOTIDE SEQUENCE [LARGE SCALE GENOMIC DNA]</scope>
    <source>
        <strain evidence="2">Weybridge</strain>
    </source>
</reference>
<sequence length="557" mass="61365">MNSTPPIQGPTQQQQQMLLLQQQPQAGQQQLGQQVMQQQIPQQQHPLISPHGHHPALQQSMLQHPQQLTAHQQQQPQMQQQLQQQLLQQQQQARLSSLHGISQQPFTLHPQSMPMQHLQQQQFMRRPPVQQQLAQQTPMQLTQSLQHQQQLHLQQHAMSNSQRHFLPQQQLQSGQQQHGQQQGCLQQPPQVGPHQLQQQQMQQLHAQHAFLQQQHAQHGDGGSLSHMGTPKGGNSSSSAATGSGMLAVPQLGPRPFSGRLAQHEFHRGGGPPSTIILAAAPMEAVQIAARPGSSSTVADLVREAMEAAEAAEATEAETDFYGAARESEHGFSVHDLLDFTEDIAALMEAFMNPELAVAAEALELMVQLSLDFIDDLVEKGVEHRRQQQDGERRPRGSRRRQPQLLAEDLLAGLRTHPRKVLRCKEALENYRQLEEFKLAFPEDRYLSAPPAQGQAQPPLSPPGSSTPTGPQQSGPNGPSGQNPLQDTPAAPHPQGPTTPLDNLSGRQRAAGTVSAHSVDPRSLMSSPTLRTQQRDHATFESRSRPTPPALSGLPMNS</sequence>
<protein>
    <submittedName>
        <fullName evidence="2">Uncharacterized protein</fullName>
    </submittedName>
</protein>
<feature type="compositionally biased region" description="Low complexity" evidence="1">
    <location>
        <begin position="166"/>
        <end position="216"/>
    </location>
</feature>
<dbReference type="VEuPathDB" id="ToxoDB:EMWEY_00024650"/>
<feature type="region of interest" description="Disordered" evidence="1">
    <location>
        <begin position="1"/>
        <end position="55"/>
    </location>
</feature>
<feature type="region of interest" description="Disordered" evidence="1">
    <location>
        <begin position="447"/>
        <end position="557"/>
    </location>
</feature>
<evidence type="ECO:0000256" key="1">
    <source>
        <dbReference type="SAM" id="MobiDB-lite"/>
    </source>
</evidence>
<accession>U6M690</accession>
<name>U6M690_EIMMA</name>
<proteinExistence type="predicted"/>
<organism evidence="2 3">
    <name type="scientific">Eimeria maxima</name>
    <name type="common">Coccidian parasite</name>
    <dbReference type="NCBI Taxonomy" id="5804"/>
    <lineage>
        <taxon>Eukaryota</taxon>
        <taxon>Sar</taxon>
        <taxon>Alveolata</taxon>
        <taxon>Apicomplexa</taxon>
        <taxon>Conoidasida</taxon>
        <taxon>Coccidia</taxon>
        <taxon>Eucoccidiorida</taxon>
        <taxon>Eimeriorina</taxon>
        <taxon>Eimeriidae</taxon>
        <taxon>Eimeria</taxon>
    </lineage>
</organism>
<feature type="compositionally biased region" description="Low complexity" evidence="1">
    <location>
        <begin position="447"/>
        <end position="483"/>
    </location>
</feature>
<evidence type="ECO:0000313" key="2">
    <source>
        <dbReference type="EMBL" id="CDJ59747.1"/>
    </source>
</evidence>
<dbReference type="GeneID" id="25336451"/>
<dbReference type="EMBL" id="HG720792">
    <property type="protein sequence ID" value="CDJ59747.1"/>
    <property type="molecule type" value="Genomic_DNA"/>
</dbReference>
<evidence type="ECO:0000313" key="3">
    <source>
        <dbReference type="Proteomes" id="UP000030763"/>
    </source>
</evidence>